<feature type="region of interest" description="Disordered" evidence="4">
    <location>
        <begin position="180"/>
        <end position="209"/>
    </location>
</feature>
<gene>
    <name evidence="6" type="ORF">ATE48_01505</name>
</gene>
<dbReference type="PANTHER" id="PTHR42756">
    <property type="entry name" value="TRANSCRIPTIONAL REGULATOR, MARR"/>
    <property type="match status" value="1"/>
</dbReference>
<accession>A0A1B1ADQ3</accession>
<evidence type="ECO:0000256" key="2">
    <source>
        <dbReference type="ARBA" id="ARBA00023125"/>
    </source>
</evidence>
<dbReference type="InterPro" id="IPR036388">
    <property type="entry name" value="WH-like_DNA-bd_sf"/>
</dbReference>
<evidence type="ECO:0000259" key="5">
    <source>
        <dbReference type="PROSITE" id="PS50995"/>
    </source>
</evidence>
<dbReference type="Pfam" id="PF01047">
    <property type="entry name" value="MarR"/>
    <property type="match status" value="1"/>
</dbReference>
<keyword evidence="7" id="KW-1185">Reference proteome</keyword>
<dbReference type="Gene3D" id="1.10.10.10">
    <property type="entry name" value="Winged helix-like DNA-binding domain superfamily/Winged helix DNA-binding domain"/>
    <property type="match status" value="1"/>
</dbReference>
<feature type="domain" description="HTH marR-type" evidence="5">
    <location>
        <begin position="1"/>
        <end position="171"/>
    </location>
</feature>
<dbReference type="AlphaFoldDB" id="A0A1B1ADQ3"/>
<dbReference type="GO" id="GO:0003677">
    <property type="term" value="F:DNA binding"/>
    <property type="evidence" value="ECO:0007669"/>
    <property type="project" value="UniProtKB-KW"/>
</dbReference>
<dbReference type="InterPro" id="IPR036390">
    <property type="entry name" value="WH_DNA-bd_sf"/>
</dbReference>
<dbReference type="SMART" id="SM00347">
    <property type="entry name" value="HTH_MARR"/>
    <property type="match status" value="1"/>
</dbReference>
<evidence type="ECO:0000256" key="1">
    <source>
        <dbReference type="ARBA" id="ARBA00023015"/>
    </source>
</evidence>
<dbReference type="Proteomes" id="UP000092498">
    <property type="component" value="Chromosome"/>
</dbReference>
<keyword evidence="3" id="KW-0804">Transcription</keyword>
<dbReference type="PRINTS" id="PR00598">
    <property type="entry name" value="HTHMARR"/>
</dbReference>
<dbReference type="GO" id="GO:0003700">
    <property type="term" value="F:DNA-binding transcription factor activity"/>
    <property type="evidence" value="ECO:0007669"/>
    <property type="project" value="InterPro"/>
</dbReference>
<dbReference type="InterPro" id="IPR000835">
    <property type="entry name" value="HTH_MarR-typ"/>
</dbReference>
<keyword evidence="1" id="KW-0805">Transcription regulation</keyword>
<dbReference type="STRING" id="1759059.ATE48_01505"/>
<dbReference type="InParanoid" id="A0A1B1ADQ3"/>
<organism evidence="6 7">
    <name type="scientific">Candidatus Viadribacter manganicus</name>
    <dbReference type="NCBI Taxonomy" id="1759059"/>
    <lineage>
        <taxon>Bacteria</taxon>
        <taxon>Pseudomonadati</taxon>
        <taxon>Pseudomonadota</taxon>
        <taxon>Alphaproteobacteria</taxon>
        <taxon>Hyphomonadales</taxon>
        <taxon>Hyphomonadaceae</taxon>
        <taxon>Candidatus Viadribacter</taxon>
    </lineage>
</organism>
<protein>
    <recommendedName>
        <fullName evidence="5">HTH marR-type domain-containing protein</fullName>
    </recommendedName>
</protein>
<dbReference type="OrthoDB" id="7349109at2"/>
<evidence type="ECO:0000256" key="3">
    <source>
        <dbReference type="ARBA" id="ARBA00023163"/>
    </source>
</evidence>
<reference evidence="6 7" key="1">
    <citation type="submission" date="2015-11" db="EMBL/GenBank/DDBJ databases">
        <title>Whole-Genome Sequence of Candidatus Oderbacter manganicum from the National Park Lower Oder Valley, Germany.</title>
        <authorList>
            <person name="Braun B."/>
            <person name="Liere K."/>
            <person name="Szewzyk U."/>
        </authorList>
    </citation>
    <scope>NUCLEOTIDE SEQUENCE [LARGE SCALE GENOMIC DNA]</scope>
    <source>
        <strain evidence="6 7">OTSz_A_272</strain>
    </source>
</reference>
<evidence type="ECO:0000313" key="7">
    <source>
        <dbReference type="Proteomes" id="UP000092498"/>
    </source>
</evidence>
<dbReference type="SUPFAM" id="SSF46785">
    <property type="entry name" value="Winged helix' DNA-binding domain"/>
    <property type="match status" value="1"/>
</dbReference>
<evidence type="ECO:0000313" key="6">
    <source>
        <dbReference type="EMBL" id="ANP44689.1"/>
    </source>
</evidence>
<evidence type="ECO:0000256" key="4">
    <source>
        <dbReference type="SAM" id="MobiDB-lite"/>
    </source>
</evidence>
<proteinExistence type="predicted"/>
<dbReference type="KEGG" id="cbot:ATE48_01505"/>
<dbReference type="PROSITE" id="PS50995">
    <property type="entry name" value="HTH_MARR_2"/>
    <property type="match status" value="1"/>
</dbReference>
<dbReference type="EMBL" id="CP013244">
    <property type="protein sequence ID" value="ANP44689.1"/>
    <property type="molecule type" value="Genomic_DNA"/>
</dbReference>
<sequence length="209" mass="22514">MIERMIDRADRAANLRPALGRQTMTRSTLDSGESDQFKLAGSPSHLLHRAEQLASERFTQLVGDTITLRQFTILAAISEQPGLSQSDLGRITGVDRSTLADTMAKMERQGWVLRTPSTSDGRAYSLLLGQAGGTLLSATTQHARAADAAVLDLLTKTKSRSFIGTLTKISKLADAASAKAEREQKKLAKRKARVAGQTKPRGGGRKARG</sequence>
<dbReference type="PANTHER" id="PTHR42756:SF1">
    <property type="entry name" value="TRANSCRIPTIONAL REPRESSOR OF EMRAB OPERON"/>
    <property type="match status" value="1"/>
</dbReference>
<keyword evidence="2" id="KW-0238">DNA-binding</keyword>
<name>A0A1B1ADQ3_9PROT</name>